<evidence type="ECO:0000313" key="2">
    <source>
        <dbReference type="EMBL" id="QMW01775.1"/>
    </source>
</evidence>
<evidence type="ECO:0000259" key="1">
    <source>
        <dbReference type="Pfam" id="PF14129"/>
    </source>
</evidence>
<gene>
    <name evidence="2" type="ORF">H3H32_28085</name>
</gene>
<feature type="domain" description="DUF4296" evidence="1">
    <location>
        <begin position="31"/>
        <end position="116"/>
    </location>
</feature>
<dbReference type="RefSeq" id="WP_182459053.1">
    <property type="nucleotide sequence ID" value="NZ_CP059732.1"/>
</dbReference>
<proteinExistence type="predicted"/>
<reference evidence="2 3" key="1">
    <citation type="submission" date="2020-07" db="EMBL/GenBank/DDBJ databases">
        <title>Spirosoma foliorum sp. nov., isolated from the leaves on the Nejang mountain Korea, Republic of.</title>
        <authorList>
            <person name="Ho H."/>
            <person name="Lee Y.-J."/>
            <person name="Nurcahyanto D.-A."/>
            <person name="Kim S.-G."/>
        </authorList>
    </citation>
    <scope>NUCLEOTIDE SEQUENCE [LARGE SCALE GENOMIC DNA]</scope>
    <source>
        <strain evidence="2 3">PL0136</strain>
    </source>
</reference>
<protein>
    <submittedName>
        <fullName evidence="2">DUF4296 domain-containing protein</fullName>
    </submittedName>
</protein>
<dbReference type="Pfam" id="PF14129">
    <property type="entry name" value="DUF4296"/>
    <property type="match status" value="1"/>
</dbReference>
<dbReference type="AlphaFoldDB" id="A0A7G5GSD3"/>
<dbReference type="Proteomes" id="UP000515369">
    <property type="component" value="Chromosome"/>
</dbReference>
<name>A0A7G5GSD3_9BACT</name>
<accession>A0A7G5GSD3</accession>
<dbReference type="PROSITE" id="PS51257">
    <property type="entry name" value="PROKAR_LIPOPROTEIN"/>
    <property type="match status" value="1"/>
</dbReference>
<organism evidence="2 3">
    <name type="scientific">Spirosoma foliorum</name>
    <dbReference type="NCBI Taxonomy" id="2710596"/>
    <lineage>
        <taxon>Bacteria</taxon>
        <taxon>Pseudomonadati</taxon>
        <taxon>Bacteroidota</taxon>
        <taxon>Cytophagia</taxon>
        <taxon>Cytophagales</taxon>
        <taxon>Cytophagaceae</taxon>
        <taxon>Spirosoma</taxon>
    </lineage>
</organism>
<dbReference type="InterPro" id="IPR025381">
    <property type="entry name" value="DUF4296"/>
</dbReference>
<dbReference type="KEGG" id="sfol:H3H32_28085"/>
<sequence>MHLNRFCAHLWILLLSGWLIIACTAPEDEKPDRLIDIDKMADILTEVHMAESRVSRLGLASIDSSNIAYKHLETNIFKKFGVDTSAYRKSYIFYSSHPQDMEVIYKRVTENLQKKIDVKKVQQQAKG</sequence>
<keyword evidence="3" id="KW-1185">Reference proteome</keyword>
<dbReference type="EMBL" id="CP059732">
    <property type="protein sequence ID" value="QMW01775.1"/>
    <property type="molecule type" value="Genomic_DNA"/>
</dbReference>
<evidence type="ECO:0000313" key="3">
    <source>
        <dbReference type="Proteomes" id="UP000515369"/>
    </source>
</evidence>